<dbReference type="InterPro" id="IPR003798">
    <property type="entry name" value="DNA_recombination_RmuC"/>
</dbReference>
<dbReference type="InterPro" id="IPR020843">
    <property type="entry name" value="ER"/>
</dbReference>
<dbReference type="PANTHER" id="PTHR43677:SF1">
    <property type="entry name" value="ACRYLYL-COA REDUCTASE ACUI-RELATED"/>
    <property type="match status" value="1"/>
</dbReference>
<dbReference type="SMART" id="SM00829">
    <property type="entry name" value="PKS_ER"/>
    <property type="match status" value="1"/>
</dbReference>
<dbReference type="InterPro" id="IPR011032">
    <property type="entry name" value="GroES-like_sf"/>
</dbReference>
<dbReference type="InterPro" id="IPR051397">
    <property type="entry name" value="Zn-ADH-like_protein"/>
</dbReference>
<dbReference type="InterPro" id="IPR036291">
    <property type="entry name" value="NAD(P)-bd_dom_sf"/>
</dbReference>
<dbReference type="Proteomes" id="UP001195483">
    <property type="component" value="Unassembled WGS sequence"/>
</dbReference>
<proteinExistence type="predicted"/>
<reference evidence="2" key="3">
    <citation type="submission" date="2023-05" db="EMBL/GenBank/DDBJ databases">
        <authorList>
            <person name="Smith C.H."/>
        </authorList>
    </citation>
    <scope>NUCLEOTIDE SEQUENCE</scope>
    <source>
        <strain evidence="2">CHS0354</strain>
        <tissue evidence="2">Mantle</tissue>
    </source>
</reference>
<dbReference type="Pfam" id="PF02646">
    <property type="entry name" value="RmuC"/>
    <property type="match status" value="1"/>
</dbReference>
<protein>
    <recommendedName>
        <fullName evidence="1">Enoyl reductase (ER) domain-containing protein</fullName>
    </recommendedName>
</protein>
<dbReference type="SUPFAM" id="SSF50129">
    <property type="entry name" value="GroES-like"/>
    <property type="match status" value="1"/>
</dbReference>
<evidence type="ECO:0000259" key="1">
    <source>
        <dbReference type="SMART" id="SM00829"/>
    </source>
</evidence>
<comment type="caution">
    <text evidence="2">The sequence shown here is derived from an EMBL/GenBank/DDBJ whole genome shotgun (WGS) entry which is preliminary data.</text>
</comment>
<organism evidence="2 3">
    <name type="scientific">Potamilus streckersoni</name>
    <dbReference type="NCBI Taxonomy" id="2493646"/>
    <lineage>
        <taxon>Eukaryota</taxon>
        <taxon>Metazoa</taxon>
        <taxon>Spiralia</taxon>
        <taxon>Lophotrochozoa</taxon>
        <taxon>Mollusca</taxon>
        <taxon>Bivalvia</taxon>
        <taxon>Autobranchia</taxon>
        <taxon>Heteroconchia</taxon>
        <taxon>Palaeoheterodonta</taxon>
        <taxon>Unionida</taxon>
        <taxon>Unionoidea</taxon>
        <taxon>Unionidae</taxon>
        <taxon>Ambleminae</taxon>
        <taxon>Lampsilini</taxon>
        <taxon>Potamilus</taxon>
    </lineage>
</organism>
<gene>
    <name evidence="2" type="ORF">CHS0354_035316</name>
</gene>
<dbReference type="EMBL" id="JAEAOA010002069">
    <property type="protein sequence ID" value="KAK3584235.1"/>
    <property type="molecule type" value="Genomic_DNA"/>
</dbReference>
<dbReference type="InterPro" id="IPR013149">
    <property type="entry name" value="ADH-like_C"/>
</dbReference>
<dbReference type="InterPro" id="IPR014188">
    <property type="entry name" value="Acrylyl-CoA_reductase_AcuI"/>
</dbReference>
<dbReference type="Pfam" id="PF08240">
    <property type="entry name" value="ADH_N"/>
    <property type="match status" value="1"/>
</dbReference>
<accession>A0AAE0VPH0</accession>
<dbReference type="Pfam" id="PF00107">
    <property type="entry name" value="ADH_zinc_N"/>
    <property type="match status" value="1"/>
</dbReference>
<feature type="domain" description="Enoyl reductase (ER)" evidence="1">
    <location>
        <begin position="131"/>
        <end position="358"/>
    </location>
</feature>
<evidence type="ECO:0000313" key="3">
    <source>
        <dbReference type="Proteomes" id="UP001195483"/>
    </source>
</evidence>
<evidence type="ECO:0000313" key="2">
    <source>
        <dbReference type="EMBL" id="KAK3584235.1"/>
    </source>
</evidence>
<sequence>MQALAVNVGDLKKVMSNVKTRGILGEYQLENILEDLLTAEQYAKNVKTKEGSDDKVEFAVKMPASGDRDKPLRLPIDAKFPKEDYERLIIAYDEAVPDKIEICRKAFCRQYPQKCARHPGKALIVRKTETGLTSSVEKIPLAQIPVHDTLVKIEYSTLNYKDALAVSGKGKILREYPMIPGIDFAGTVEQTSSDKFKPGDRVILNGFGVGEKYWGGLSEYAYVNSDFLLKMPDGMDARKAMSIGTAGYTAALCVEELLSSGINNNSAPVVVTGATGGVGSFAIALLKQQNIVVSAVSGKAGASDYLKRLGASEIIPREQLMREAKPLETQRWGGAVDTLGGNALATILAECHSGATVTACGLAADFRLNTTVMPFILRESG</sequence>
<dbReference type="AlphaFoldDB" id="A0AAE0VPH0"/>
<dbReference type="Gene3D" id="3.40.50.720">
    <property type="entry name" value="NAD(P)-binding Rossmann-like Domain"/>
    <property type="match status" value="1"/>
</dbReference>
<dbReference type="GO" id="GO:0043957">
    <property type="term" value="F:acryloyl-CoA reductase (NADPH) activity"/>
    <property type="evidence" value="ECO:0007669"/>
    <property type="project" value="TreeGrafter"/>
</dbReference>
<dbReference type="InterPro" id="IPR013154">
    <property type="entry name" value="ADH-like_N"/>
</dbReference>
<reference evidence="2" key="2">
    <citation type="journal article" date="2021" name="Genome Biol. Evol.">
        <title>Developing a high-quality reference genome for a parasitic bivalve with doubly uniparental inheritance (Bivalvia: Unionida).</title>
        <authorList>
            <person name="Smith C.H."/>
        </authorList>
    </citation>
    <scope>NUCLEOTIDE SEQUENCE</scope>
    <source>
        <strain evidence="2">CHS0354</strain>
        <tissue evidence="2">Mantle</tissue>
    </source>
</reference>
<name>A0AAE0VPH0_9BIVA</name>
<reference evidence="2" key="1">
    <citation type="journal article" date="2021" name="Genome Biol. Evol.">
        <title>A High-Quality Reference Genome for a Parasitic Bivalve with Doubly Uniparental Inheritance (Bivalvia: Unionida).</title>
        <authorList>
            <person name="Smith C.H."/>
        </authorList>
    </citation>
    <scope>NUCLEOTIDE SEQUENCE</scope>
    <source>
        <strain evidence="2">CHS0354</strain>
    </source>
</reference>
<keyword evidence="3" id="KW-1185">Reference proteome</keyword>
<dbReference type="SUPFAM" id="SSF51735">
    <property type="entry name" value="NAD(P)-binding Rossmann-fold domains"/>
    <property type="match status" value="1"/>
</dbReference>
<dbReference type="Gene3D" id="3.90.180.10">
    <property type="entry name" value="Medium-chain alcohol dehydrogenases, catalytic domain"/>
    <property type="match status" value="1"/>
</dbReference>
<dbReference type="PANTHER" id="PTHR43677">
    <property type="entry name" value="SHORT-CHAIN DEHYDROGENASE/REDUCTASE"/>
    <property type="match status" value="1"/>
</dbReference>
<dbReference type="NCBIfam" id="TIGR02823">
    <property type="entry name" value="oxido_YhdH"/>
    <property type="match status" value="1"/>
</dbReference>